<proteinExistence type="predicted"/>
<evidence type="ECO:0000313" key="2">
    <source>
        <dbReference type="EMBL" id="KAF5195935.1"/>
    </source>
</evidence>
<keyword evidence="3" id="KW-1185">Reference proteome</keyword>
<reference evidence="2 3" key="1">
    <citation type="submission" date="2020-06" db="EMBL/GenBank/DDBJ databases">
        <title>Transcriptomic and genomic resources for Thalictrum thalictroides and T. hernandezii: Facilitating candidate gene discovery in an emerging model plant lineage.</title>
        <authorList>
            <person name="Arias T."/>
            <person name="Riano-Pachon D.M."/>
            <person name="Di Stilio V.S."/>
        </authorList>
    </citation>
    <scope>NUCLEOTIDE SEQUENCE [LARGE SCALE GENOMIC DNA]</scope>
    <source>
        <strain evidence="3">cv. WT478/WT964</strain>
        <tissue evidence="2">Leaves</tissue>
    </source>
</reference>
<feature type="compositionally biased region" description="Basic and acidic residues" evidence="1">
    <location>
        <begin position="164"/>
        <end position="174"/>
    </location>
</feature>
<gene>
    <name evidence="2" type="ORF">FRX31_014479</name>
</gene>
<accession>A0A7J6WHN4</accession>
<organism evidence="2 3">
    <name type="scientific">Thalictrum thalictroides</name>
    <name type="common">Rue-anemone</name>
    <name type="synonym">Anemone thalictroides</name>
    <dbReference type="NCBI Taxonomy" id="46969"/>
    <lineage>
        <taxon>Eukaryota</taxon>
        <taxon>Viridiplantae</taxon>
        <taxon>Streptophyta</taxon>
        <taxon>Embryophyta</taxon>
        <taxon>Tracheophyta</taxon>
        <taxon>Spermatophyta</taxon>
        <taxon>Magnoliopsida</taxon>
        <taxon>Ranunculales</taxon>
        <taxon>Ranunculaceae</taxon>
        <taxon>Thalictroideae</taxon>
        <taxon>Thalictrum</taxon>
    </lineage>
</organism>
<sequence>MKDRRTCGKIAYGLGYDSSMDDYKVIRILYYYNIREAEDKIKDYESDIHVYSMRTNSYMRIPVHWVGRRDPKTTTSEFSLRIVSFNVVNEEFEEIQMPDSFDSTTPFELGVFEGCLCIYRRNLPFSPYTMALGGIGNFTLYANKKPQVSARDVAKLSTNVANPDETRPESDGLD</sequence>
<dbReference type="EMBL" id="JABWDY010016672">
    <property type="protein sequence ID" value="KAF5195935.1"/>
    <property type="molecule type" value="Genomic_DNA"/>
</dbReference>
<comment type="caution">
    <text evidence="2">The sequence shown here is derived from an EMBL/GenBank/DDBJ whole genome shotgun (WGS) entry which is preliminary data.</text>
</comment>
<dbReference type="AlphaFoldDB" id="A0A7J6WHN4"/>
<dbReference type="OrthoDB" id="591557at2759"/>
<name>A0A7J6WHN4_THATH</name>
<evidence type="ECO:0000313" key="3">
    <source>
        <dbReference type="Proteomes" id="UP000554482"/>
    </source>
</evidence>
<dbReference type="Proteomes" id="UP000554482">
    <property type="component" value="Unassembled WGS sequence"/>
</dbReference>
<feature type="region of interest" description="Disordered" evidence="1">
    <location>
        <begin position="153"/>
        <end position="174"/>
    </location>
</feature>
<protein>
    <submittedName>
        <fullName evidence="2">Uncharacterized protein</fullName>
    </submittedName>
</protein>
<evidence type="ECO:0000256" key="1">
    <source>
        <dbReference type="SAM" id="MobiDB-lite"/>
    </source>
</evidence>